<keyword evidence="12 20" id="KW-1133">Transmembrane helix</keyword>
<evidence type="ECO:0000256" key="7">
    <source>
        <dbReference type="ARBA" id="ARBA00022692"/>
    </source>
</evidence>
<dbReference type="GO" id="GO:0005886">
    <property type="term" value="C:plasma membrane"/>
    <property type="evidence" value="ECO:0007669"/>
    <property type="project" value="UniProtKB-SubCell"/>
</dbReference>
<keyword evidence="10" id="KW-0106">Calcium</keyword>
<dbReference type="PROSITE" id="PS50088">
    <property type="entry name" value="ANK_REPEAT"/>
    <property type="match status" value="3"/>
</dbReference>
<feature type="region of interest" description="Disordered" evidence="19">
    <location>
        <begin position="636"/>
        <end position="690"/>
    </location>
</feature>
<evidence type="ECO:0000256" key="16">
    <source>
        <dbReference type="ARBA" id="ARBA00023303"/>
    </source>
</evidence>
<keyword evidence="13 18" id="KW-0040">ANK repeat</keyword>
<proteinExistence type="predicted"/>
<dbReference type="InterPro" id="IPR036770">
    <property type="entry name" value="Ankyrin_rpt-contain_sf"/>
</dbReference>
<dbReference type="PROSITE" id="PS50297">
    <property type="entry name" value="ANK_REP_REGION"/>
    <property type="match status" value="2"/>
</dbReference>
<comment type="subcellular location">
    <subcellularLocation>
        <location evidence="1">Cell membrane</location>
        <topology evidence="1">Multi-pass membrane protein</topology>
    </subcellularLocation>
</comment>
<keyword evidence="23" id="KW-1185">Reference proteome</keyword>
<dbReference type="PRINTS" id="PR01765">
    <property type="entry name" value="ECACCHANNEL"/>
</dbReference>
<keyword evidence="8" id="KW-0479">Metal-binding</keyword>
<dbReference type="InterPro" id="IPR005821">
    <property type="entry name" value="Ion_trans_dom"/>
</dbReference>
<dbReference type="SMART" id="SM00248">
    <property type="entry name" value="ANK"/>
    <property type="match status" value="5"/>
</dbReference>
<dbReference type="CDD" id="cd22192">
    <property type="entry name" value="TRPV5-6"/>
    <property type="match status" value="1"/>
</dbReference>
<evidence type="ECO:0000256" key="10">
    <source>
        <dbReference type="ARBA" id="ARBA00022837"/>
    </source>
</evidence>
<feature type="transmembrane region" description="Helical" evidence="20">
    <location>
        <begin position="437"/>
        <end position="455"/>
    </location>
</feature>
<evidence type="ECO:0000256" key="9">
    <source>
        <dbReference type="ARBA" id="ARBA00022737"/>
    </source>
</evidence>
<dbReference type="PANTHER" id="PTHR10582">
    <property type="entry name" value="TRANSIENT RECEPTOR POTENTIAL ION CHANNEL PROTEIN"/>
    <property type="match status" value="1"/>
</dbReference>
<dbReference type="InterPro" id="IPR024862">
    <property type="entry name" value="TRPV"/>
</dbReference>
<evidence type="ECO:0000256" key="15">
    <source>
        <dbReference type="ARBA" id="ARBA00023136"/>
    </source>
</evidence>
<feature type="transmembrane region" description="Helical" evidence="20">
    <location>
        <begin position="411"/>
        <end position="431"/>
    </location>
</feature>
<feature type="transmembrane region" description="Helical" evidence="20">
    <location>
        <begin position="476"/>
        <end position="498"/>
    </location>
</feature>
<organism evidence="22 23">
    <name type="scientific">Pleurodeles waltl</name>
    <name type="common">Iberian ribbed newt</name>
    <dbReference type="NCBI Taxonomy" id="8319"/>
    <lineage>
        <taxon>Eukaryota</taxon>
        <taxon>Metazoa</taxon>
        <taxon>Chordata</taxon>
        <taxon>Craniata</taxon>
        <taxon>Vertebrata</taxon>
        <taxon>Euteleostomi</taxon>
        <taxon>Amphibia</taxon>
        <taxon>Batrachia</taxon>
        <taxon>Caudata</taxon>
        <taxon>Salamandroidea</taxon>
        <taxon>Salamandridae</taxon>
        <taxon>Pleurodelinae</taxon>
        <taxon>Pleurodeles</taxon>
    </lineage>
</organism>
<dbReference type="NCBIfam" id="TIGR00870">
    <property type="entry name" value="trp"/>
    <property type="match status" value="1"/>
</dbReference>
<evidence type="ECO:0000256" key="18">
    <source>
        <dbReference type="PROSITE-ProRule" id="PRU00023"/>
    </source>
</evidence>
<dbReference type="PANTHER" id="PTHR10582:SF37">
    <property type="entry name" value="TRANSIENT RECEPTOR POTENTIAL CATION CHANNEL SUBFAMILY V MEMBER 5"/>
    <property type="match status" value="1"/>
</dbReference>
<evidence type="ECO:0000256" key="13">
    <source>
        <dbReference type="ARBA" id="ARBA00023043"/>
    </source>
</evidence>
<evidence type="ECO:0000256" key="5">
    <source>
        <dbReference type="ARBA" id="ARBA00022568"/>
    </source>
</evidence>
<sequence length="719" mass="81804">MFSNLWNRMTSCFRRSEPREPEPHEINLLQQKRIGELPLFLAAKKNKVRAISVFLNSKSCDPFQKGALGETALHVAVQYNNLEAVMTLLDTAPALLNMPMTSTSHDGLTALHIAVVNQNVNMVKELVRRGADVSAPRATGTFFKHGRQKHFYFGEHILFFAACVENKEIVQLIIESGADIRVQDSLGNTVLHILTLQPYKIFACQIYDIIQSYDKGCLDQTVNHKGLTPFKMAAYEGNTVMFQHLMQKRKQVQWALGPITCTLYDLTEIDLWGEHQSVLELVTSSKKKEASQILHLTPVKELVNLKWQHYGRPYFCILAAIYVAYMVCVSLCCVNRPLKHKALNPNNSKDITIFAQETLEKSYVSSSDHLRLAGEIISVTGAIIILLLKIPDLFQISDLRYFVQAVQGGPFSITSVSFACLVLAILIMRLTGCDGEVIPMSGALVLGWCYVMYFARGFQMLGPFTIMLHKMIFGDLLRFCWLMAVVILGFATAFYIIFQTEDSSMLGEFQSYPMALFSTFELFLNVINSPTNYDVDIPNIFYVIYFAFTIIANLLMLNLIIAMMGDTHWRVAQEMDELWRTQVVAASVMLERKIPHCLWTRSGICGKAYGLGDRWYLRIIDRKDHTKQKMQRYVDAFQMQEGENSEKTTEKSEKHREKDSPTQQRPTDPRPSSTLHVPENITQRKQSKGWERLKSATLEELQGKANKAVGLDEHEIHHV</sequence>
<evidence type="ECO:0000256" key="4">
    <source>
        <dbReference type="ARBA" id="ARBA00022553"/>
    </source>
</evidence>
<feature type="repeat" description="ANK" evidence="18">
    <location>
        <begin position="68"/>
        <end position="90"/>
    </location>
</feature>
<dbReference type="InterPro" id="IPR008344">
    <property type="entry name" value="TRPV5/TRPV6"/>
</dbReference>
<feature type="compositionally biased region" description="Polar residues" evidence="19">
    <location>
        <begin position="661"/>
        <end position="684"/>
    </location>
</feature>
<evidence type="ECO:0000256" key="1">
    <source>
        <dbReference type="ARBA" id="ARBA00004651"/>
    </source>
</evidence>
<evidence type="ECO:0000256" key="14">
    <source>
        <dbReference type="ARBA" id="ARBA00023065"/>
    </source>
</evidence>
<feature type="compositionally biased region" description="Basic and acidic residues" evidence="19">
    <location>
        <begin position="644"/>
        <end position="660"/>
    </location>
</feature>
<protein>
    <recommendedName>
        <fullName evidence="21">Ion transport domain-containing protein</fullName>
    </recommendedName>
</protein>
<keyword evidence="14" id="KW-0406">Ion transport</keyword>
<dbReference type="Gene3D" id="1.25.40.20">
    <property type="entry name" value="Ankyrin repeat-containing domain"/>
    <property type="match status" value="2"/>
</dbReference>
<accession>A0AAV7P818</accession>
<feature type="repeat" description="ANK" evidence="18">
    <location>
        <begin position="153"/>
        <end position="185"/>
    </location>
</feature>
<feature type="transmembrane region" description="Helical" evidence="20">
    <location>
        <begin position="314"/>
        <end position="338"/>
    </location>
</feature>
<evidence type="ECO:0000256" key="6">
    <source>
        <dbReference type="ARBA" id="ARBA00022673"/>
    </source>
</evidence>
<name>A0AAV7P818_PLEWA</name>
<dbReference type="PRINTS" id="PR01415">
    <property type="entry name" value="ANKYRIN"/>
</dbReference>
<keyword evidence="11" id="KW-0112">Calmodulin-binding</keyword>
<dbReference type="Pfam" id="PF12796">
    <property type="entry name" value="Ank_2"/>
    <property type="match status" value="1"/>
</dbReference>
<keyword evidence="5" id="KW-0109">Calcium transport</keyword>
<evidence type="ECO:0000256" key="12">
    <source>
        <dbReference type="ARBA" id="ARBA00022989"/>
    </source>
</evidence>
<dbReference type="GO" id="GO:0046872">
    <property type="term" value="F:metal ion binding"/>
    <property type="evidence" value="ECO:0007669"/>
    <property type="project" value="UniProtKB-KW"/>
</dbReference>
<feature type="transmembrane region" description="Helical" evidence="20">
    <location>
        <begin position="540"/>
        <end position="561"/>
    </location>
</feature>
<keyword evidence="4" id="KW-0597">Phosphoprotein</keyword>
<dbReference type="AlphaFoldDB" id="A0AAV7P818"/>
<feature type="domain" description="Ion transport" evidence="21">
    <location>
        <begin position="411"/>
        <end position="573"/>
    </location>
</feature>
<keyword evidence="9" id="KW-0677">Repeat</keyword>
<dbReference type="Pfam" id="PF00520">
    <property type="entry name" value="Ion_trans"/>
    <property type="match status" value="1"/>
</dbReference>
<reference evidence="22" key="1">
    <citation type="journal article" date="2022" name="bioRxiv">
        <title>Sequencing and chromosome-scale assembly of the giantPleurodeles waltlgenome.</title>
        <authorList>
            <person name="Brown T."/>
            <person name="Elewa A."/>
            <person name="Iarovenko S."/>
            <person name="Subramanian E."/>
            <person name="Araus A.J."/>
            <person name="Petzold A."/>
            <person name="Susuki M."/>
            <person name="Suzuki K.-i.T."/>
            <person name="Hayashi T."/>
            <person name="Toyoda A."/>
            <person name="Oliveira C."/>
            <person name="Osipova E."/>
            <person name="Leigh N.D."/>
            <person name="Simon A."/>
            <person name="Yun M.H."/>
        </authorList>
    </citation>
    <scope>NUCLEOTIDE SEQUENCE</scope>
    <source>
        <strain evidence="22">20211129_DDA</strain>
        <tissue evidence="22">Liver</tissue>
    </source>
</reference>
<feature type="repeat" description="ANK" evidence="18">
    <location>
        <begin position="106"/>
        <end position="138"/>
    </location>
</feature>
<evidence type="ECO:0000256" key="17">
    <source>
        <dbReference type="ARBA" id="ARBA00036634"/>
    </source>
</evidence>
<keyword evidence="3" id="KW-1003">Cell membrane</keyword>
<evidence type="ECO:0000256" key="19">
    <source>
        <dbReference type="SAM" id="MobiDB-lite"/>
    </source>
</evidence>
<dbReference type="GO" id="GO:0005516">
    <property type="term" value="F:calmodulin binding"/>
    <property type="evidence" value="ECO:0007669"/>
    <property type="project" value="UniProtKB-KW"/>
</dbReference>
<gene>
    <name evidence="22" type="ORF">NDU88_000362</name>
</gene>
<keyword evidence="7 20" id="KW-0812">Transmembrane</keyword>
<keyword evidence="15 20" id="KW-0472">Membrane</keyword>
<dbReference type="EMBL" id="JANPWB010000011">
    <property type="protein sequence ID" value="KAJ1121843.1"/>
    <property type="molecule type" value="Genomic_DNA"/>
</dbReference>
<evidence type="ECO:0000256" key="20">
    <source>
        <dbReference type="SAM" id="Phobius"/>
    </source>
</evidence>
<keyword evidence="16" id="KW-0407">Ion channel</keyword>
<dbReference type="SUPFAM" id="SSF48403">
    <property type="entry name" value="Ankyrin repeat"/>
    <property type="match status" value="1"/>
</dbReference>
<evidence type="ECO:0000256" key="11">
    <source>
        <dbReference type="ARBA" id="ARBA00022860"/>
    </source>
</evidence>
<comment type="catalytic activity">
    <reaction evidence="17">
        <text>Ca(2+)(in) = Ca(2+)(out)</text>
        <dbReference type="Rhea" id="RHEA:29671"/>
        <dbReference type="ChEBI" id="CHEBI:29108"/>
    </reaction>
</comment>
<keyword evidence="6" id="KW-0107">Calcium channel</keyword>
<evidence type="ECO:0000256" key="8">
    <source>
        <dbReference type="ARBA" id="ARBA00022723"/>
    </source>
</evidence>
<dbReference type="GO" id="GO:0005262">
    <property type="term" value="F:calcium channel activity"/>
    <property type="evidence" value="ECO:0007669"/>
    <property type="project" value="UniProtKB-KW"/>
</dbReference>
<evidence type="ECO:0000256" key="2">
    <source>
        <dbReference type="ARBA" id="ARBA00022448"/>
    </source>
</evidence>
<evidence type="ECO:0000313" key="23">
    <source>
        <dbReference type="Proteomes" id="UP001066276"/>
    </source>
</evidence>
<dbReference type="GO" id="GO:0098703">
    <property type="term" value="P:calcium ion import across plasma membrane"/>
    <property type="evidence" value="ECO:0007669"/>
    <property type="project" value="TreeGrafter"/>
</dbReference>
<evidence type="ECO:0000256" key="3">
    <source>
        <dbReference type="ARBA" id="ARBA00022475"/>
    </source>
</evidence>
<evidence type="ECO:0000259" key="21">
    <source>
        <dbReference type="Pfam" id="PF00520"/>
    </source>
</evidence>
<comment type="caution">
    <text evidence="22">The sequence shown here is derived from an EMBL/GenBank/DDBJ whole genome shotgun (WGS) entry which is preliminary data.</text>
</comment>
<dbReference type="InterPro" id="IPR002110">
    <property type="entry name" value="Ankyrin_rpt"/>
</dbReference>
<keyword evidence="2" id="KW-0813">Transport</keyword>
<evidence type="ECO:0000313" key="22">
    <source>
        <dbReference type="EMBL" id="KAJ1121843.1"/>
    </source>
</evidence>
<dbReference type="Proteomes" id="UP001066276">
    <property type="component" value="Chromosome 7"/>
</dbReference>